<dbReference type="Ensembl" id="ENSOMET00000013015.1">
    <property type="protein sequence ID" value="ENSOMEP00000002132.1"/>
    <property type="gene ID" value="ENSOMEG00000003050.1"/>
</dbReference>
<keyword evidence="2" id="KW-1185">Reference proteome</keyword>
<dbReference type="AlphaFoldDB" id="A0A3B3BAC9"/>
<dbReference type="PaxDb" id="30732-ENSOMEP00000002132"/>
<dbReference type="Proteomes" id="UP000261560">
    <property type="component" value="Unplaced"/>
</dbReference>
<protein>
    <submittedName>
        <fullName evidence="1">Uncharacterized protein</fullName>
    </submittedName>
</protein>
<name>A0A3B3BAC9_ORYME</name>
<organism evidence="1 2">
    <name type="scientific">Oryzias melastigma</name>
    <name type="common">Marine medaka</name>
    <dbReference type="NCBI Taxonomy" id="30732"/>
    <lineage>
        <taxon>Eukaryota</taxon>
        <taxon>Metazoa</taxon>
        <taxon>Chordata</taxon>
        <taxon>Craniata</taxon>
        <taxon>Vertebrata</taxon>
        <taxon>Euteleostomi</taxon>
        <taxon>Actinopterygii</taxon>
        <taxon>Neopterygii</taxon>
        <taxon>Teleostei</taxon>
        <taxon>Neoteleostei</taxon>
        <taxon>Acanthomorphata</taxon>
        <taxon>Ovalentaria</taxon>
        <taxon>Atherinomorphae</taxon>
        <taxon>Beloniformes</taxon>
        <taxon>Adrianichthyidae</taxon>
        <taxon>Oryziinae</taxon>
        <taxon>Oryzias</taxon>
    </lineage>
</organism>
<reference evidence="1" key="2">
    <citation type="submission" date="2025-09" db="UniProtKB">
        <authorList>
            <consortium name="Ensembl"/>
        </authorList>
    </citation>
    <scope>IDENTIFICATION</scope>
</reference>
<evidence type="ECO:0000313" key="1">
    <source>
        <dbReference type="Ensembl" id="ENSOMEP00000002132.1"/>
    </source>
</evidence>
<sequence>MRTELIHQQQGGVLQPERNKALVSTTLIQNLSQLEVTVVELKGLIQAQDHADALSIHSCHVAQKDLINVHQHEIIHLTDFVLCENAQSQELWVNPGLTNCPEQFRSLFLKVPQQAHSMVHVVNCQFGFVVTHHIKHFIFNRAGLQSFQDLVFIHCRSMKESFEAAACISNSKHLSKPVLRLFKSS</sequence>
<reference evidence="1" key="1">
    <citation type="submission" date="2025-08" db="UniProtKB">
        <authorList>
            <consortium name="Ensembl"/>
        </authorList>
    </citation>
    <scope>IDENTIFICATION</scope>
</reference>
<evidence type="ECO:0000313" key="2">
    <source>
        <dbReference type="Proteomes" id="UP000261560"/>
    </source>
</evidence>
<accession>A0A3B3BAC9</accession>
<proteinExistence type="predicted"/>